<dbReference type="RefSeq" id="WP_070261766.1">
    <property type="nucleotide sequence ID" value="NZ_CP017479.1"/>
</dbReference>
<dbReference type="KEGG" id="fgl:EM308_00660"/>
<dbReference type="EMBL" id="CP017479">
    <property type="protein sequence ID" value="AOW08134.1"/>
    <property type="molecule type" value="Genomic_DNA"/>
</dbReference>
<keyword evidence="2" id="KW-1185">Reference proteome</keyword>
<dbReference type="AlphaFoldDB" id="A0AAC9I1B9"/>
<reference evidence="1 2" key="1">
    <citation type="submission" date="2016-10" db="EMBL/GenBank/DDBJ databases">
        <title>Flavobacterium gilvum sp. nov., isolated from stream water.</title>
        <authorList>
            <person name="Shin S.-K."/>
            <person name="Cho Y.-J."/>
            <person name="Yi H."/>
        </authorList>
    </citation>
    <scope>NUCLEOTIDE SEQUENCE [LARGE SCALE GENOMIC DNA]</scope>
    <source>
        <strain evidence="1 2">EM1308</strain>
    </source>
</reference>
<gene>
    <name evidence="1" type="ORF">EM308_00660</name>
</gene>
<accession>A0AAC9I1B9</accession>
<evidence type="ECO:0000313" key="1">
    <source>
        <dbReference type="EMBL" id="AOW08134.1"/>
    </source>
</evidence>
<evidence type="ECO:0000313" key="2">
    <source>
        <dbReference type="Proteomes" id="UP000175968"/>
    </source>
</evidence>
<dbReference type="InterPro" id="IPR029044">
    <property type="entry name" value="Nucleotide-diphossugar_trans"/>
</dbReference>
<sequence>MKVTFEIKVYENDWKYILYGNYLEKLINNCNHDFFLKQLIINNVNDVNEVLKYAEKKVTDGVIDKIIVVNSHEKIVLKYFNLEKDSFNGGFNYSIAELTGIYFCETDYLFHFSSDSFVNNIGFDWIKKAVENLEKDDRFIVANPTWNNNFEEAKNEAHCEIDDFYVGYGFSDQCYLIKSEVFKSQIYSEKNIDSERYPNYGGELFEKRVDAFMRNINNLRITSKEVSYIHVNFPKKSFLNIFKPYNLYVAKKRLK</sequence>
<dbReference type="Proteomes" id="UP000175968">
    <property type="component" value="Chromosome"/>
</dbReference>
<name>A0AAC9I1B9_9FLAO</name>
<organism evidence="1 2">
    <name type="scientific">Flavobacterium gilvum</name>
    <dbReference type="NCBI Taxonomy" id="1492737"/>
    <lineage>
        <taxon>Bacteria</taxon>
        <taxon>Pseudomonadati</taxon>
        <taxon>Bacteroidota</taxon>
        <taxon>Flavobacteriia</taxon>
        <taxon>Flavobacteriales</taxon>
        <taxon>Flavobacteriaceae</taxon>
        <taxon>Flavobacterium</taxon>
    </lineage>
</organism>
<dbReference type="SUPFAM" id="SSF53448">
    <property type="entry name" value="Nucleotide-diphospho-sugar transferases"/>
    <property type="match status" value="1"/>
</dbReference>
<protein>
    <submittedName>
        <fullName evidence="1">Uncharacterized protein</fullName>
    </submittedName>
</protein>
<proteinExistence type="predicted"/>